<evidence type="ECO:0000313" key="2">
    <source>
        <dbReference type="Proteomes" id="UP000580718"/>
    </source>
</evidence>
<dbReference type="InterPro" id="IPR021373">
    <property type="entry name" value="DUF2993"/>
</dbReference>
<dbReference type="Pfam" id="PF11209">
    <property type="entry name" value="LmeA"/>
    <property type="match status" value="1"/>
</dbReference>
<reference evidence="1 2" key="1">
    <citation type="submission" date="2020-08" db="EMBL/GenBank/DDBJ databases">
        <title>Sequencing the genomes of 1000 actinobacteria strains.</title>
        <authorList>
            <person name="Klenk H.-P."/>
        </authorList>
    </citation>
    <scope>NUCLEOTIDE SEQUENCE [LARGE SCALE GENOMIC DNA]</scope>
    <source>
        <strain evidence="1 2">DSM 16678</strain>
    </source>
</reference>
<dbReference type="Proteomes" id="UP000580718">
    <property type="component" value="Unassembled WGS sequence"/>
</dbReference>
<name>A0A839Y414_9ACTN</name>
<protein>
    <recommendedName>
        <fullName evidence="3">DUF2993 domain-containing protein</fullName>
    </recommendedName>
</protein>
<sequence>MSRRRTGCLVALLVLLAVLVGVLVVVDRVGVGIAEGQVAEQVAARGGLAGEPDVEIAGFPFLTQALSGEYDDVRIQLTAEELGQPAGTSADVSLRGVHVPLSDALGGSVEQIPVDRVDGTATLSWSLLAAQLGGDTALSSDGDGIRITKTVEVLGFDFQLTASGTVALEGGDVVIDVSDASAGAVDVPDFVLEEAAQLLDFRYPVPALPFGLQLTSLTPTADGVAIDVAATDTVLSG</sequence>
<gene>
    <name evidence="1" type="ORF">FHX36_003663</name>
</gene>
<organism evidence="1 2">
    <name type="scientific">Modestobacter versicolor</name>
    <dbReference type="NCBI Taxonomy" id="429133"/>
    <lineage>
        <taxon>Bacteria</taxon>
        <taxon>Bacillati</taxon>
        <taxon>Actinomycetota</taxon>
        <taxon>Actinomycetes</taxon>
        <taxon>Geodermatophilales</taxon>
        <taxon>Geodermatophilaceae</taxon>
        <taxon>Modestobacter</taxon>
    </lineage>
</organism>
<dbReference type="RefSeq" id="WP_258372640.1">
    <property type="nucleotide sequence ID" value="NZ_JACIBU010000001.1"/>
</dbReference>
<dbReference type="AlphaFoldDB" id="A0A839Y414"/>
<proteinExistence type="predicted"/>
<dbReference type="EMBL" id="JACIBU010000001">
    <property type="protein sequence ID" value="MBB3677928.1"/>
    <property type="molecule type" value="Genomic_DNA"/>
</dbReference>
<evidence type="ECO:0000313" key="1">
    <source>
        <dbReference type="EMBL" id="MBB3677928.1"/>
    </source>
</evidence>
<comment type="caution">
    <text evidence="1">The sequence shown here is derived from an EMBL/GenBank/DDBJ whole genome shotgun (WGS) entry which is preliminary data.</text>
</comment>
<evidence type="ECO:0008006" key="3">
    <source>
        <dbReference type="Google" id="ProtNLM"/>
    </source>
</evidence>
<accession>A0A839Y414</accession>